<dbReference type="Proteomes" id="UP000321245">
    <property type="component" value="Unassembled WGS sequence"/>
</dbReference>
<dbReference type="STRING" id="1218108.GCA_000382425_02648"/>
<accession>A0A511NK95</accession>
<evidence type="ECO:0000313" key="1">
    <source>
        <dbReference type="EMBL" id="GEM53204.1"/>
    </source>
</evidence>
<keyword evidence="2" id="KW-1185">Reference proteome</keyword>
<proteinExistence type="predicted"/>
<dbReference type="EMBL" id="BJXC01000025">
    <property type="protein sequence ID" value="GEM53204.1"/>
    <property type="molecule type" value="Genomic_DNA"/>
</dbReference>
<organism evidence="1 2">
    <name type="scientific">Empedobacter brevis NBRC 14943 = ATCC 43319</name>
    <dbReference type="NCBI Taxonomy" id="1218108"/>
    <lineage>
        <taxon>Bacteria</taxon>
        <taxon>Pseudomonadati</taxon>
        <taxon>Bacteroidota</taxon>
        <taxon>Flavobacteriia</taxon>
        <taxon>Flavobacteriales</taxon>
        <taxon>Weeksellaceae</taxon>
        <taxon>Empedobacter</taxon>
    </lineage>
</organism>
<gene>
    <name evidence="1" type="ORF">EB1_29940</name>
</gene>
<sequence length="130" mass="15818">MIDLTHIITDITCSYNDNWYFNDFFIVINILKNNELEISYWEDEENWASVINNDKIVGYLWHNYPLLFIEYRYSDIVNDFSDNYKFEVIFVNSVYTDLFKMDNKLITVFDNFINLNSFTAEDLWFYTNSK</sequence>
<evidence type="ECO:0000313" key="2">
    <source>
        <dbReference type="Proteomes" id="UP000321245"/>
    </source>
</evidence>
<dbReference type="GeneID" id="84650753"/>
<reference evidence="1 2" key="1">
    <citation type="submission" date="2019-07" db="EMBL/GenBank/DDBJ databases">
        <title>Whole genome shotgun sequence of Empedobacter brevis NBRC 14943.</title>
        <authorList>
            <person name="Hosoyama A."/>
            <person name="Uohara A."/>
            <person name="Ohji S."/>
            <person name="Ichikawa N."/>
        </authorList>
    </citation>
    <scope>NUCLEOTIDE SEQUENCE [LARGE SCALE GENOMIC DNA]</scope>
    <source>
        <strain evidence="1 2">NBRC 14943</strain>
    </source>
</reference>
<comment type="caution">
    <text evidence="1">The sequence shown here is derived from an EMBL/GenBank/DDBJ whole genome shotgun (WGS) entry which is preliminary data.</text>
</comment>
<dbReference type="RefSeq" id="WP_019976123.1">
    <property type="nucleotide sequence ID" value="NZ_BJXC01000025.1"/>
</dbReference>
<dbReference type="OrthoDB" id="798926at2"/>
<name>A0A511NK95_9FLAO</name>
<dbReference type="AlphaFoldDB" id="A0A511NK95"/>
<protein>
    <submittedName>
        <fullName evidence="1">Uncharacterized protein</fullName>
    </submittedName>
</protein>